<dbReference type="STRING" id="1317117.ATO7_08897"/>
<organism evidence="2 3">
    <name type="scientific">Oceanococcus atlanticus</name>
    <dbReference type="NCBI Taxonomy" id="1317117"/>
    <lineage>
        <taxon>Bacteria</taxon>
        <taxon>Pseudomonadati</taxon>
        <taxon>Pseudomonadota</taxon>
        <taxon>Gammaproteobacteria</taxon>
        <taxon>Chromatiales</taxon>
        <taxon>Oceanococcaceae</taxon>
        <taxon>Oceanococcus</taxon>
    </lineage>
</organism>
<protein>
    <recommendedName>
        <fullName evidence="1">NYN domain-containing protein</fullName>
    </recommendedName>
</protein>
<dbReference type="RefSeq" id="WP_083561339.1">
    <property type="nucleotide sequence ID" value="NZ_AQQV01000002.1"/>
</dbReference>
<reference evidence="2 3" key="1">
    <citation type="submission" date="2013-04" db="EMBL/GenBank/DDBJ databases">
        <title>Oceanococcus atlanticus 22II-S10r2 Genome Sequencing.</title>
        <authorList>
            <person name="Lai Q."/>
            <person name="Li G."/>
            <person name="Shao Z."/>
        </authorList>
    </citation>
    <scope>NUCLEOTIDE SEQUENCE [LARGE SCALE GENOMIC DNA]</scope>
    <source>
        <strain evidence="2 3">22II-S10r2</strain>
    </source>
</reference>
<dbReference type="CDD" id="cd18722">
    <property type="entry name" value="PIN_NicB-like"/>
    <property type="match status" value="1"/>
</dbReference>
<dbReference type="Gene3D" id="3.40.50.1010">
    <property type="entry name" value="5'-nuclease"/>
    <property type="match status" value="1"/>
</dbReference>
<dbReference type="AlphaFoldDB" id="A0A1Y1SDR5"/>
<evidence type="ECO:0000313" key="2">
    <source>
        <dbReference type="EMBL" id="ORE87145.1"/>
    </source>
</evidence>
<proteinExistence type="predicted"/>
<dbReference type="OrthoDB" id="9809421at2"/>
<accession>A0A1Y1SDR5</accession>
<gene>
    <name evidence="2" type="ORF">ATO7_08897</name>
</gene>
<sequence length="223" mass="25260">MRTVAYVDGYNFYYGRLRNTSYKWLNVWKLIEHILHVQEPDTSLTKLVFCTAGIKARFASHGKDSVEAQSTYHRALKSSGVEIVLGQHTKPEKAKLPRAHSDVHHPDPSDVVEVWRMEEKQTDVNLALGMYRDAMNGEYDQVVLVSSDTDLVPALSAMQEDAPHVRRGLILPRRPTGARPPSKSLSELCHWTRDHINNDELDAALFSNRVPTAKKPADKPGHW</sequence>
<keyword evidence="3" id="KW-1185">Reference proteome</keyword>
<dbReference type="GO" id="GO:0004540">
    <property type="term" value="F:RNA nuclease activity"/>
    <property type="evidence" value="ECO:0007669"/>
    <property type="project" value="InterPro"/>
</dbReference>
<feature type="domain" description="NYN" evidence="1">
    <location>
        <begin position="4"/>
        <end position="161"/>
    </location>
</feature>
<dbReference type="InterPro" id="IPR021139">
    <property type="entry name" value="NYN"/>
</dbReference>
<dbReference type="Proteomes" id="UP000192342">
    <property type="component" value="Unassembled WGS sequence"/>
</dbReference>
<comment type="caution">
    <text evidence="2">The sequence shown here is derived from an EMBL/GenBank/DDBJ whole genome shotgun (WGS) entry which is preliminary data.</text>
</comment>
<evidence type="ECO:0000313" key="3">
    <source>
        <dbReference type="Proteomes" id="UP000192342"/>
    </source>
</evidence>
<dbReference type="Pfam" id="PF01936">
    <property type="entry name" value="NYN"/>
    <property type="match status" value="1"/>
</dbReference>
<name>A0A1Y1SDR5_9GAMM</name>
<dbReference type="EMBL" id="AQQV01000002">
    <property type="protein sequence ID" value="ORE87145.1"/>
    <property type="molecule type" value="Genomic_DNA"/>
</dbReference>
<evidence type="ECO:0000259" key="1">
    <source>
        <dbReference type="Pfam" id="PF01936"/>
    </source>
</evidence>